<reference evidence="1 2" key="1">
    <citation type="submission" date="2017-05" db="EMBL/GenBank/DDBJ databases">
        <title>Vagococcus spp. assemblies.</title>
        <authorList>
            <person name="Gulvik C.A."/>
        </authorList>
    </citation>
    <scope>NUCLEOTIDE SEQUENCE [LARGE SCALE GENOMIC DNA]</scope>
    <source>
        <strain evidence="1 2">SS1994</strain>
    </source>
</reference>
<proteinExistence type="predicted"/>
<gene>
    <name evidence="1" type="ORF">CBF36_04680</name>
</gene>
<organism evidence="1 2">
    <name type="scientific">Vagococcus bubulae</name>
    <dbReference type="NCBI Taxonomy" id="1977868"/>
    <lineage>
        <taxon>Bacteria</taxon>
        <taxon>Bacillati</taxon>
        <taxon>Bacillota</taxon>
        <taxon>Bacilli</taxon>
        <taxon>Lactobacillales</taxon>
        <taxon>Enterococcaceae</taxon>
        <taxon>Vagococcus</taxon>
    </lineage>
</organism>
<protein>
    <submittedName>
        <fullName evidence="1">Uncharacterized protein</fullName>
    </submittedName>
</protein>
<name>A0A429ZMD7_9ENTE</name>
<dbReference type="SUPFAM" id="SSF52096">
    <property type="entry name" value="ClpP/crotonase"/>
    <property type="match status" value="1"/>
</dbReference>
<comment type="caution">
    <text evidence="1">The sequence shown here is derived from an EMBL/GenBank/DDBJ whole genome shotgun (WGS) entry which is preliminary data.</text>
</comment>
<keyword evidence="2" id="KW-1185">Reference proteome</keyword>
<dbReference type="InterPro" id="IPR029045">
    <property type="entry name" value="ClpP/crotonase-like_dom_sf"/>
</dbReference>
<evidence type="ECO:0000313" key="2">
    <source>
        <dbReference type="Proteomes" id="UP000288490"/>
    </source>
</evidence>
<dbReference type="AlphaFoldDB" id="A0A429ZMD7"/>
<sequence>MAFVIDVPSQAYGYNEELVGIHLSLASSAQSYATARQNGHPVIGVIVWNAILGAFLAHGLQSNRLIALNGSAINVQAMSKESAARITNRTLEELEKATE</sequence>
<dbReference type="Gene3D" id="3.90.226.10">
    <property type="entry name" value="2-enoyl-CoA Hydratase, Chain A, domain 1"/>
    <property type="match status" value="1"/>
</dbReference>
<evidence type="ECO:0000313" key="1">
    <source>
        <dbReference type="EMBL" id="RST94828.1"/>
    </source>
</evidence>
<accession>A0A429ZMD7</accession>
<dbReference type="EMBL" id="NGJT01000006">
    <property type="protein sequence ID" value="RST94828.1"/>
    <property type="molecule type" value="Genomic_DNA"/>
</dbReference>
<dbReference type="Proteomes" id="UP000288490">
    <property type="component" value="Unassembled WGS sequence"/>
</dbReference>
<dbReference type="Pfam" id="PF06833">
    <property type="entry name" value="MdcE"/>
    <property type="match status" value="1"/>
</dbReference>